<feature type="domain" description="C2" evidence="15">
    <location>
        <begin position="1146"/>
        <end position="1277"/>
    </location>
</feature>
<dbReference type="Pfam" id="PF00168">
    <property type="entry name" value="C2"/>
    <property type="match status" value="6"/>
</dbReference>
<comment type="similarity">
    <text evidence="3">Belongs to the ferlin family.</text>
</comment>
<proteinExistence type="inferred from homology"/>
<dbReference type="PROSITE" id="PS50004">
    <property type="entry name" value="C2"/>
    <property type="match status" value="6"/>
</dbReference>
<organism evidence="16 17">
    <name type="scientific">Porites lobata</name>
    <dbReference type="NCBI Taxonomy" id="104759"/>
    <lineage>
        <taxon>Eukaryota</taxon>
        <taxon>Metazoa</taxon>
        <taxon>Cnidaria</taxon>
        <taxon>Anthozoa</taxon>
        <taxon>Hexacorallia</taxon>
        <taxon>Scleractinia</taxon>
        <taxon>Fungiina</taxon>
        <taxon>Poritidae</taxon>
        <taxon>Porites</taxon>
    </lineage>
</organism>
<keyword evidence="10 14" id="KW-1133">Transmembrane helix</keyword>
<feature type="domain" description="C2" evidence="15">
    <location>
        <begin position="86"/>
        <end position="209"/>
    </location>
</feature>
<evidence type="ECO:0000256" key="9">
    <source>
        <dbReference type="ARBA" id="ARBA00022968"/>
    </source>
</evidence>
<evidence type="ECO:0000256" key="6">
    <source>
        <dbReference type="ARBA" id="ARBA00022723"/>
    </source>
</evidence>
<evidence type="ECO:0000256" key="7">
    <source>
        <dbReference type="ARBA" id="ARBA00022737"/>
    </source>
</evidence>
<keyword evidence="8" id="KW-0106">Calcium</keyword>
<reference evidence="16 17" key="1">
    <citation type="submission" date="2022-05" db="EMBL/GenBank/DDBJ databases">
        <authorList>
            <consortium name="Genoscope - CEA"/>
            <person name="William W."/>
        </authorList>
    </citation>
    <scope>NUCLEOTIDE SEQUENCE [LARGE SCALE GENOMIC DNA]</scope>
</reference>
<dbReference type="Pfam" id="PF08151">
    <property type="entry name" value="FerI"/>
    <property type="match status" value="1"/>
</dbReference>
<feature type="transmembrane region" description="Helical" evidence="14">
    <location>
        <begin position="1877"/>
        <end position="1897"/>
    </location>
</feature>
<dbReference type="InterPro" id="IPR037721">
    <property type="entry name" value="Ferlin"/>
</dbReference>
<evidence type="ECO:0000256" key="4">
    <source>
        <dbReference type="ARBA" id="ARBA00022475"/>
    </source>
</evidence>
<evidence type="ECO:0000259" key="15">
    <source>
        <dbReference type="PROSITE" id="PS50004"/>
    </source>
</evidence>
<dbReference type="CDD" id="cd04017">
    <property type="entry name" value="C2D_Ferlin"/>
    <property type="match status" value="1"/>
</dbReference>
<dbReference type="InterPro" id="IPR037720">
    <property type="entry name" value="C2B_Ferlin"/>
</dbReference>
<dbReference type="CDD" id="cd04018">
    <property type="entry name" value="C2C_Ferlin"/>
    <property type="match status" value="1"/>
</dbReference>
<dbReference type="Pfam" id="PF22901">
    <property type="entry name" value="dsrm_Ferlin"/>
    <property type="match status" value="1"/>
</dbReference>
<dbReference type="SMART" id="SM00239">
    <property type="entry name" value="C2"/>
    <property type="match status" value="6"/>
</dbReference>
<evidence type="ECO:0000256" key="3">
    <source>
        <dbReference type="ARBA" id="ARBA00007561"/>
    </source>
</evidence>
<dbReference type="PANTHER" id="PTHR12546">
    <property type="entry name" value="FER-1-LIKE"/>
    <property type="match status" value="1"/>
</dbReference>
<sequence length="1910" mass="217219">MEGEETPPAPPAPAAPPAPVAPSVPATPPPPPSTPPPAEELTPAPVERTVTPEPPAPKPEPTKAAPADEKEETAGEIPEKPEKKSGAEDFIAKSEARKKLPDKNLDFQVRVRVIEGRQLAGANISPVVRVTIGNQTRQTKVVKSTNKPFYDEVFFFNFNETPTKLFDSLTLFEVFNSKKLRSNAMVGSFQCDVGFFYDAPSHAIIRKWILLSDPEDKMAGAKGYLKVTVMVLGPGDEAPTVTVSADQDDLDDIEDNLIQPPGLMLRPAFFSLKVFIAEDIPQMDSGASEQIKKALLGGQMKELVDPYLLFSFAGKEGRTATHENCDHPEFNQELHVPFQFPTMAEKLKLQLWDWDKLTSDDCIGTRYIPVSAISGQGEEGFLPRYGPCFLNFYGSTREYSDLPDEYDELNLGIGEGVAYRGRVLVELETKLDTQPTKLIEDVQSDHIIRIQRYLRRRKYKLFACFLEASMVACTDGHVTFEISIGNYGNQLDLSVPPSSSSTSPTNAIFDGSYYYFLPWNDIKPCCCVDSHWEDIAFRLGPRNILARMCERLETDIENVQLARIASQNGSEDISSVAVLIIKMLDKLIEDCRKPLPELKPKTPGLNDLDFKIREKRETGLKSILEDAMHLRETAEDVDEAISAAEELLTSLRLLVIEPQNSMPDVVIWMLSGEKRIAYHRIPAYDVLYSKHSDCRGKHCGQVLNLFMQYPGKKGFNIDGYPEVPAHVRVILWLGLEEHQEAWTNRQETEGEVCVFAETYENQMSVLGNWTAKGLPRPAWSNAGGKLKLLKESFTAPDGWCFEGDWFINPELSLAYEKDTGCKSFLEDLFENEDRLPGQTWKGAEVQWTDIHGNGVTSKDEIVVSEGWTWTSDWTVDANRAVDEDGWEYAVETTVASYVAVEKRYHMARRRRWVRGRNLVKSTEKEDKGQEKVDEEGWEFATVFSSKFHSKCRTRDLVRRRRWHRKMVQTDPTAPAVFYISEEGKEGHMMVPRMYITFEKPHKYQLRVYLFQGRDLLPSDPDGLSDPYVRIVFVNQSQVSETRPRTLCPTWDQTLIFEDVLIYGSPEITEKSPPRVVLELFDKDAVGKDEYMGRCVESPVVKLKGQGPPAPKLMWEPIKKGVDDGGEVLVAFELFLDEGNDLPYFPPTKENRPSLYIVPSGIRPAMQRTAIEVLCWGVRNMKKFQLANVSSPSIEFECGGHTIHSSIIKNTQKNPNFDQPIFFFDTYLPKEELYTPPMNIKVRDNRSFGRHPVVGVHCIKSLRPFRCLPLDDVDAGEDTGGADFEEDSESFLIDIADEKESTELMEADIDWWSKYYASMEDYDKCGDYIEKAYDKLMIYEKELEKVDIYEGFQDLVKTFELHRGKVKPKEDATVVGEFKGSFHVYPLPSDPNLPLPPRILKNLPPSEPVECLVRVYIIRAIDLQPMDPNGLADPYLVVTLGKTKIKESDKYIPNTLNPIFGKMFELTAFIPICKDLNITVMDYDFIGKDDKIGETVVDLENRFLSKFGATCGLPQSYCTSGINKWRDSRTPRQILENYCDTNNLPKPKYFGNNKVIIHGDEFCLEDYENGMTINPHMGPPDQRLALHVLNCLPLVPEHVETRPLFNTLQPGVEQGKLQMWVDIFPKSIGPPGMPFNISPREPGEYELRVIIWNTSDVILDEVSVMGEAMSDIYVKGWVSGIDKQEKTDVHYRSLDGTGNFNWRFVFPFLYIPAEKIMVVRKKAHFWSMDMTEQRIPPKMIVQIWDNDLFSPDDFLGQLELNLCKLPKPAKNARKCELDQIEHSKHNIDTVSLFDLKRINGWWPATGTKDGEQILAGKLEMTLDLLTKQESEERPAGKARDEPNQHPTLDPPNRPATSFAWFSSPFKSLRYILWRRYKWLIIKLLILVILIALVVLFFYSMPGYTVKKIFNV</sequence>
<feature type="domain" description="C2" evidence="15">
    <location>
        <begin position="1628"/>
        <end position="1775"/>
    </location>
</feature>
<gene>
    <name evidence="16" type="ORF">PLOB_00025469</name>
</gene>
<feature type="domain" description="C2" evidence="15">
    <location>
        <begin position="249"/>
        <end position="384"/>
    </location>
</feature>
<dbReference type="Gene3D" id="2.60.40.150">
    <property type="entry name" value="C2 domain"/>
    <property type="match status" value="5"/>
</dbReference>
<dbReference type="SMART" id="SM00693">
    <property type="entry name" value="DysFN"/>
    <property type="match status" value="2"/>
</dbReference>
<dbReference type="SMART" id="SM01200">
    <property type="entry name" value="FerA"/>
    <property type="match status" value="1"/>
</dbReference>
<dbReference type="InterPro" id="IPR037723">
    <property type="entry name" value="C2D_Ferlin"/>
</dbReference>
<dbReference type="SMART" id="SM01202">
    <property type="entry name" value="FerI"/>
    <property type="match status" value="1"/>
</dbReference>
<feature type="region of interest" description="Disordered" evidence="13">
    <location>
        <begin position="1"/>
        <end position="89"/>
    </location>
</feature>
<dbReference type="CDD" id="cd04037">
    <property type="entry name" value="C2E_Ferlin"/>
    <property type="match status" value="1"/>
</dbReference>
<dbReference type="PANTHER" id="PTHR12546:SF33">
    <property type="entry name" value="SPERM VESICLE FUSION PROTEIN FER-1"/>
    <property type="match status" value="1"/>
</dbReference>
<evidence type="ECO:0000256" key="2">
    <source>
        <dbReference type="ARBA" id="ARBA00004483"/>
    </source>
</evidence>
<evidence type="ECO:0000256" key="12">
    <source>
        <dbReference type="ARBA" id="ARBA00023329"/>
    </source>
</evidence>
<dbReference type="EMBL" id="CALNXK010000030">
    <property type="protein sequence ID" value="CAH3116998.1"/>
    <property type="molecule type" value="Genomic_DNA"/>
</dbReference>
<evidence type="ECO:0000256" key="1">
    <source>
        <dbReference type="ARBA" id="ARBA00004401"/>
    </source>
</evidence>
<dbReference type="Pfam" id="PF08150">
    <property type="entry name" value="FerB"/>
    <property type="match status" value="1"/>
</dbReference>
<dbReference type="Pfam" id="PF08165">
    <property type="entry name" value="FerA"/>
    <property type="match status" value="1"/>
</dbReference>
<evidence type="ECO:0000256" key="10">
    <source>
        <dbReference type="ARBA" id="ARBA00022989"/>
    </source>
</evidence>
<dbReference type="InterPro" id="IPR012560">
    <property type="entry name" value="Ferlin_A-domain"/>
</dbReference>
<evidence type="ECO:0000256" key="8">
    <source>
        <dbReference type="ARBA" id="ARBA00022837"/>
    </source>
</evidence>
<keyword evidence="11 14" id="KW-0472">Membrane</keyword>
<comment type="caution">
    <text evidence="16">The sequence shown here is derived from an EMBL/GenBank/DDBJ whole genome shotgun (WGS) entry which is preliminary data.</text>
</comment>
<dbReference type="InterPro" id="IPR035892">
    <property type="entry name" value="C2_domain_sf"/>
</dbReference>
<dbReference type="Pfam" id="PF16165">
    <property type="entry name" value="Ferlin_C"/>
    <property type="match status" value="1"/>
</dbReference>
<accession>A0ABN8NP56</accession>
<dbReference type="InterPro" id="IPR032362">
    <property type="entry name" value="Ferlin_C"/>
</dbReference>
<dbReference type="InterPro" id="IPR037724">
    <property type="entry name" value="C2E_Ferlin"/>
</dbReference>
<evidence type="ECO:0000313" key="17">
    <source>
        <dbReference type="Proteomes" id="UP001159405"/>
    </source>
</evidence>
<feature type="domain" description="C2" evidence="15">
    <location>
        <begin position="1393"/>
        <end position="1511"/>
    </location>
</feature>
<evidence type="ECO:0000256" key="13">
    <source>
        <dbReference type="SAM" id="MobiDB-lite"/>
    </source>
</evidence>
<keyword evidence="17" id="KW-1185">Reference proteome</keyword>
<feature type="compositionally biased region" description="Basic and acidic residues" evidence="13">
    <location>
        <begin position="1830"/>
        <end position="1842"/>
    </location>
</feature>
<evidence type="ECO:0000256" key="14">
    <source>
        <dbReference type="SAM" id="Phobius"/>
    </source>
</evidence>
<dbReference type="SUPFAM" id="SSF49562">
    <property type="entry name" value="C2 domain (Calcium/lipid-binding domain, CaLB)"/>
    <property type="match status" value="6"/>
</dbReference>
<dbReference type="SMART" id="SM01201">
    <property type="entry name" value="FerB"/>
    <property type="match status" value="1"/>
</dbReference>
<feature type="region of interest" description="Disordered" evidence="13">
    <location>
        <begin position="1830"/>
        <end position="1850"/>
    </location>
</feature>
<feature type="domain" description="C2" evidence="15">
    <location>
        <begin position="984"/>
        <end position="1113"/>
    </location>
</feature>
<feature type="compositionally biased region" description="Basic and acidic residues" evidence="13">
    <location>
        <begin position="77"/>
        <end position="89"/>
    </location>
</feature>
<dbReference type="InterPro" id="IPR037725">
    <property type="entry name" value="C2F_Ferlin"/>
</dbReference>
<evidence type="ECO:0000256" key="11">
    <source>
        <dbReference type="ARBA" id="ARBA00023136"/>
    </source>
</evidence>
<feature type="compositionally biased region" description="Pro residues" evidence="13">
    <location>
        <begin position="7"/>
        <end position="38"/>
    </location>
</feature>
<dbReference type="Proteomes" id="UP001159405">
    <property type="component" value="Unassembled WGS sequence"/>
</dbReference>
<keyword evidence="12" id="KW-0968">Cytoplasmic vesicle</keyword>
<dbReference type="InterPro" id="IPR006614">
    <property type="entry name" value="Peroxin/Ferlin"/>
</dbReference>
<dbReference type="SMART" id="SM00694">
    <property type="entry name" value="DysFC"/>
    <property type="match status" value="2"/>
</dbReference>
<dbReference type="InterPro" id="IPR055072">
    <property type="entry name" value="Ferlin_DSRM"/>
</dbReference>
<dbReference type="InterPro" id="IPR012968">
    <property type="entry name" value="FerIin_dom"/>
</dbReference>
<keyword evidence="9" id="KW-0735">Signal-anchor</keyword>
<dbReference type="InterPro" id="IPR037722">
    <property type="entry name" value="C2C_Ferlin"/>
</dbReference>
<keyword evidence="4" id="KW-1003">Cell membrane</keyword>
<keyword evidence="6" id="KW-0479">Metal-binding</keyword>
<dbReference type="CDD" id="cd04011">
    <property type="entry name" value="C2B_Ferlin"/>
    <property type="match status" value="1"/>
</dbReference>
<evidence type="ECO:0000313" key="16">
    <source>
        <dbReference type="EMBL" id="CAH3116998.1"/>
    </source>
</evidence>
<dbReference type="InterPro" id="IPR012561">
    <property type="entry name" value="Ferlin_B-domain"/>
</dbReference>
<keyword evidence="7" id="KW-0677">Repeat</keyword>
<evidence type="ECO:0000256" key="5">
    <source>
        <dbReference type="ARBA" id="ARBA00022692"/>
    </source>
</evidence>
<dbReference type="InterPro" id="IPR000008">
    <property type="entry name" value="C2_dom"/>
</dbReference>
<protein>
    <recommendedName>
        <fullName evidence="15">C2 domain-containing protein</fullName>
    </recommendedName>
</protein>
<name>A0ABN8NP56_9CNID</name>
<comment type="subcellular location">
    <subcellularLocation>
        <location evidence="1">Cell membrane</location>
        <topology evidence="1">Single-pass type II membrane protein</topology>
    </subcellularLocation>
    <subcellularLocation>
        <location evidence="2">Cytoplasmic vesicle membrane</location>
        <topology evidence="2">Single-pass type II membrane protein</topology>
    </subcellularLocation>
</comment>
<keyword evidence="5 14" id="KW-0812">Transmembrane</keyword>
<dbReference type="CDD" id="cd08374">
    <property type="entry name" value="C2F_Ferlin"/>
    <property type="match status" value="1"/>
</dbReference>